<protein>
    <submittedName>
        <fullName evidence="2">Uncharacterized protein</fullName>
    </submittedName>
</protein>
<gene>
    <name evidence="2" type="ORF">HOLleu_18648</name>
</gene>
<evidence type="ECO:0000313" key="2">
    <source>
        <dbReference type="EMBL" id="KAJ8037755.1"/>
    </source>
</evidence>
<name>A0A9Q1H9L4_HOLLE</name>
<proteinExistence type="predicted"/>
<organism evidence="2 3">
    <name type="scientific">Holothuria leucospilota</name>
    <name type="common">Black long sea cucumber</name>
    <name type="synonym">Mertensiothuria leucospilota</name>
    <dbReference type="NCBI Taxonomy" id="206669"/>
    <lineage>
        <taxon>Eukaryota</taxon>
        <taxon>Metazoa</taxon>
        <taxon>Echinodermata</taxon>
        <taxon>Eleutherozoa</taxon>
        <taxon>Echinozoa</taxon>
        <taxon>Holothuroidea</taxon>
        <taxon>Aspidochirotacea</taxon>
        <taxon>Aspidochirotida</taxon>
        <taxon>Holothuriidae</taxon>
        <taxon>Holothuria</taxon>
    </lineage>
</organism>
<comment type="caution">
    <text evidence="2">The sequence shown here is derived from an EMBL/GenBank/DDBJ whole genome shotgun (WGS) entry which is preliminary data.</text>
</comment>
<evidence type="ECO:0000313" key="3">
    <source>
        <dbReference type="Proteomes" id="UP001152320"/>
    </source>
</evidence>
<reference evidence="2" key="1">
    <citation type="submission" date="2021-10" db="EMBL/GenBank/DDBJ databases">
        <title>Tropical sea cucumber genome reveals ecological adaptation and Cuvierian tubules defense mechanism.</title>
        <authorList>
            <person name="Chen T."/>
        </authorList>
    </citation>
    <scope>NUCLEOTIDE SEQUENCE</scope>
    <source>
        <strain evidence="2">Nanhai2018</strain>
        <tissue evidence="2">Muscle</tissue>
    </source>
</reference>
<keyword evidence="3" id="KW-1185">Reference proteome</keyword>
<sequence>MSWPSSGRSGYTTPPIFGRSLLDELLFRKSLRFGQNLWLPHPIQNPSPKTAVRNNVHPPPVENSFLFLCSCQGAGSVFISAALLYLRRVCDQMTNCINKYRQEAGEFVLRLLPE</sequence>
<feature type="transmembrane region" description="Helical" evidence="1">
    <location>
        <begin position="65"/>
        <end position="86"/>
    </location>
</feature>
<dbReference type="EMBL" id="JAIZAY010000008">
    <property type="protein sequence ID" value="KAJ8037755.1"/>
    <property type="molecule type" value="Genomic_DNA"/>
</dbReference>
<dbReference type="AlphaFoldDB" id="A0A9Q1H9L4"/>
<dbReference type="Proteomes" id="UP001152320">
    <property type="component" value="Chromosome 8"/>
</dbReference>
<keyword evidence="1" id="KW-0812">Transmembrane</keyword>
<keyword evidence="1" id="KW-1133">Transmembrane helix</keyword>
<keyword evidence="1" id="KW-0472">Membrane</keyword>
<evidence type="ECO:0000256" key="1">
    <source>
        <dbReference type="SAM" id="Phobius"/>
    </source>
</evidence>
<accession>A0A9Q1H9L4</accession>